<evidence type="ECO:0000256" key="1">
    <source>
        <dbReference type="SAM" id="MobiDB-lite"/>
    </source>
</evidence>
<feature type="region of interest" description="Disordered" evidence="1">
    <location>
        <begin position="529"/>
        <end position="561"/>
    </location>
</feature>
<evidence type="ECO:0000259" key="3">
    <source>
        <dbReference type="Pfam" id="PF14919"/>
    </source>
</evidence>
<dbReference type="InterPro" id="IPR029420">
    <property type="entry name" value="MTBP_central"/>
</dbReference>
<reference evidence="5" key="3">
    <citation type="submission" date="2025-09" db="UniProtKB">
        <authorList>
            <consortium name="Ensembl"/>
        </authorList>
    </citation>
    <scope>IDENTIFICATION</scope>
</reference>
<feature type="region of interest" description="Disordered" evidence="1">
    <location>
        <begin position="664"/>
        <end position="781"/>
    </location>
</feature>
<dbReference type="Pfam" id="PF14920">
    <property type="entry name" value="MTBP_C"/>
    <property type="match status" value="1"/>
</dbReference>
<dbReference type="GeneID" id="108413984"/>
<dbReference type="Ensembl" id="ENSPNAT00000009257.2">
    <property type="protein sequence ID" value="ENSPNAP00000003127.1"/>
    <property type="gene ID" value="ENSPNAG00000009534.2"/>
</dbReference>
<feature type="compositionally biased region" description="Low complexity" evidence="1">
    <location>
        <begin position="712"/>
        <end position="723"/>
    </location>
</feature>
<reference evidence="5" key="2">
    <citation type="submission" date="2025-08" db="UniProtKB">
        <authorList>
            <consortium name="Ensembl"/>
        </authorList>
    </citation>
    <scope>IDENTIFICATION</scope>
</reference>
<dbReference type="InterPro" id="IPR039061">
    <property type="entry name" value="MTBP"/>
</dbReference>
<evidence type="ECO:0000259" key="2">
    <source>
        <dbReference type="Pfam" id="PF14918"/>
    </source>
</evidence>
<proteinExistence type="predicted"/>
<dbReference type="InterPro" id="IPR029418">
    <property type="entry name" value="MTBP_C"/>
</dbReference>
<name>A0A3B4BU00_PYGNA</name>
<dbReference type="OMA" id="HFYGEQI"/>
<dbReference type="OrthoDB" id="8633268at2759"/>
<evidence type="ECO:0000313" key="5">
    <source>
        <dbReference type="Ensembl" id="ENSPNAP00000003127.1"/>
    </source>
</evidence>
<sequence>MDRYLLVVVVNPLPKKEGSSGGFETARRLYARLEEISSSGCSSQVSPFPACSLSGSPAVPKCCFAIQASYGSAQFCSVEWEEVCVQRGDSEETVSSAVDGCISAVQEQEEQNLQAETSTLTEMFEEAAEALHQLADKLPPPGRVLLDVMVLCAEEAGLKEFLPVIGSLKHMQAWHSAHVNIVTEHSAGWSTAASYLSARVCSPAAVLDCVDERELWRGALLIRERKFVSELLFEGFSLKVQSRSSWRRMLHPHCSADHKLHAEVFQYYQPVLELLQLVKITDFPLLLQSSTEFELSLCSRSTKARLLLDQLRTLRGEVAALLSLSCVISAEAFPPASQLSASKWRHFMAKRPKVLSAPDVEVKGEKGRYLLLVQGAESGGCRARLIHSANQINGAVAMATLNSLIREQDLSSSGSARTSDWLRSLPCLRGDQLLRQERSLDRVQAQVLQECVRRRQQAQKPAAVPLNDLKVLLNLAREQYLNMQNSTLPRASERDSTKKDNHTSATRNVQPVIHSEWPERSVLRNHENMQKVRHRSRSSLFTTGSSECLMGPKDGQKSSSAQLDARELLKHFTPDGLPAGELQPLPVIRGGNTFQLSSELTPRKVAKLPFTQAASSHYHGIEFCLDERKALERDRGFVRLQSRLIRFETQTTCCKEPCPLPLALSPASTPSPAAPSEDGESLQSDPPQLKRRSREPDTHTHQHKRLVKSESSESVGSQCSVGSIPHPAVKALRQQAGRSLSTSSPATRTHSRTHATQKHSQAEPRPQTETCPQTESRSQKHNRMLKEVVLKTLKHHGISSEHECFEACSRRLFDVSKLYLKDLKTSRGLHEEMKKAAGRNAKQVIDWVVERNSKT</sequence>
<feature type="compositionally biased region" description="Basic and acidic residues" evidence="1">
    <location>
        <begin position="491"/>
        <end position="502"/>
    </location>
</feature>
<dbReference type="PANTHER" id="PTHR14382:SF1">
    <property type="entry name" value="MDM2-BINDING PROTEIN"/>
    <property type="match status" value="1"/>
</dbReference>
<feature type="compositionally biased region" description="Polar residues" evidence="1">
    <location>
        <begin position="767"/>
        <end position="776"/>
    </location>
</feature>
<keyword evidence="6" id="KW-1185">Reference proteome</keyword>
<dbReference type="InterPro" id="IPR029421">
    <property type="entry name" value="MTBP_N"/>
</dbReference>
<organism evidence="5 6">
    <name type="scientific">Pygocentrus nattereri</name>
    <name type="common">Red-bellied piranha</name>
    <dbReference type="NCBI Taxonomy" id="42514"/>
    <lineage>
        <taxon>Eukaryota</taxon>
        <taxon>Metazoa</taxon>
        <taxon>Chordata</taxon>
        <taxon>Craniata</taxon>
        <taxon>Vertebrata</taxon>
        <taxon>Euteleostomi</taxon>
        <taxon>Actinopterygii</taxon>
        <taxon>Neopterygii</taxon>
        <taxon>Teleostei</taxon>
        <taxon>Ostariophysi</taxon>
        <taxon>Characiformes</taxon>
        <taxon>Characoidei</taxon>
        <taxon>Pygocentrus</taxon>
    </lineage>
</organism>
<feature type="domain" description="DM2" evidence="3">
    <location>
        <begin position="263"/>
        <end position="594"/>
    </location>
</feature>
<dbReference type="Pfam" id="PF14919">
    <property type="entry name" value="MTBP_mid"/>
    <property type="match status" value="1"/>
</dbReference>
<evidence type="ECO:0008006" key="7">
    <source>
        <dbReference type="Google" id="ProtNLM"/>
    </source>
</evidence>
<feature type="compositionally biased region" description="Low complexity" evidence="1">
    <location>
        <begin position="664"/>
        <end position="676"/>
    </location>
</feature>
<feature type="region of interest" description="Disordered" evidence="1">
    <location>
        <begin position="484"/>
        <end position="507"/>
    </location>
</feature>
<dbReference type="GO" id="GO:0034501">
    <property type="term" value="P:protein localization to kinetochore"/>
    <property type="evidence" value="ECO:0007669"/>
    <property type="project" value="TreeGrafter"/>
</dbReference>
<accession>A0A3B4BU00</accession>
<dbReference type="GeneTree" id="ENSGT00390000003305"/>
<dbReference type="Proteomes" id="UP001501920">
    <property type="component" value="Chromosome 3"/>
</dbReference>
<gene>
    <name evidence="5" type="primary">MTBP</name>
</gene>
<evidence type="ECO:0000313" key="6">
    <source>
        <dbReference type="Proteomes" id="UP001501920"/>
    </source>
</evidence>
<dbReference type="GO" id="GO:0000776">
    <property type="term" value="C:kinetochore"/>
    <property type="evidence" value="ECO:0007669"/>
    <property type="project" value="TreeGrafter"/>
</dbReference>
<reference evidence="5 6" key="1">
    <citation type="submission" date="2020-10" db="EMBL/GenBank/DDBJ databases">
        <title>Pygocentrus nattereri (red-bellied piranha) genome, fPygNat1, primary haplotype.</title>
        <authorList>
            <person name="Myers G."/>
            <person name="Meyer A."/>
            <person name="Karagic N."/>
            <person name="Pippel M."/>
            <person name="Winkler S."/>
            <person name="Tracey A."/>
            <person name="Wood J."/>
            <person name="Formenti G."/>
            <person name="Howe K."/>
            <person name="Fedrigo O."/>
            <person name="Jarvis E.D."/>
        </authorList>
    </citation>
    <scope>NUCLEOTIDE SEQUENCE [LARGE SCALE GENOMIC DNA]</scope>
</reference>
<feature type="domain" description="MDN2-binding protein C-terminal" evidence="4">
    <location>
        <begin position="599"/>
        <end position="845"/>
    </location>
</feature>
<evidence type="ECO:0000259" key="4">
    <source>
        <dbReference type="Pfam" id="PF14920"/>
    </source>
</evidence>
<dbReference type="PANTHER" id="PTHR14382">
    <property type="entry name" value="MDM2-BINDING PROTEIN"/>
    <property type="match status" value="1"/>
</dbReference>
<dbReference type="Pfam" id="PF14918">
    <property type="entry name" value="MTBP_N"/>
    <property type="match status" value="1"/>
</dbReference>
<dbReference type="GO" id="GO:0031396">
    <property type="term" value="P:regulation of protein ubiquitination"/>
    <property type="evidence" value="ECO:0007669"/>
    <property type="project" value="InterPro"/>
</dbReference>
<feature type="compositionally biased region" description="Polar residues" evidence="1">
    <location>
        <begin position="736"/>
        <end position="748"/>
    </location>
</feature>
<feature type="domain" description="DM2" evidence="2">
    <location>
        <begin position="1"/>
        <end position="246"/>
    </location>
</feature>
<dbReference type="GO" id="GO:0007089">
    <property type="term" value="P:traversing start control point of mitotic cell cycle"/>
    <property type="evidence" value="ECO:0007669"/>
    <property type="project" value="TreeGrafter"/>
</dbReference>
<protein>
    <recommendedName>
        <fullName evidence="7">MDM2 binding protein</fullName>
    </recommendedName>
</protein>
<dbReference type="AlphaFoldDB" id="A0A3B4BU00"/>